<dbReference type="GO" id="GO:0005829">
    <property type="term" value="C:cytosol"/>
    <property type="evidence" value="ECO:0007669"/>
    <property type="project" value="TreeGrafter"/>
</dbReference>
<evidence type="ECO:0000256" key="9">
    <source>
        <dbReference type="SAM" id="MobiDB-lite"/>
    </source>
</evidence>
<evidence type="ECO:0000256" key="6">
    <source>
        <dbReference type="ARBA" id="ARBA00022917"/>
    </source>
</evidence>
<dbReference type="PANTHER" id="PTHR11946">
    <property type="entry name" value="VALYL-TRNA SYNTHETASES"/>
    <property type="match status" value="1"/>
</dbReference>
<evidence type="ECO:0000256" key="4">
    <source>
        <dbReference type="ARBA" id="ARBA00022741"/>
    </source>
</evidence>
<evidence type="ECO:0000256" key="2">
    <source>
        <dbReference type="ARBA" id="ARBA00013169"/>
    </source>
</evidence>
<feature type="region of interest" description="Disordered" evidence="9">
    <location>
        <begin position="1"/>
        <end position="32"/>
    </location>
</feature>
<dbReference type="Pfam" id="PF00133">
    <property type="entry name" value="tRNA-synt_1"/>
    <property type="match status" value="1"/>
</dbReference>
<dbReference type="SUPFAM" id="SSF52374">
    <property type="entry name" value="Nucleotidylyl transferase"/>
    <property type="match status" value="1"/>
</dbReference>
<evidence type="ECO:0000313" key="12">
    <source>
        <dbReference type="Proteomes" id="UP001372834"/>
    </source>
</evidence>
<gene>
    <name evidence="11" type="primary">VARS1</name>
    <name evidence="11" type="ORF">RUM43_002549</name>
</gene>
<reference evidence="11 12" key="1">
    <citation type="submission" date="2023-10" db="EMBL/GenBank/DDBJ databases">
        <title>Genomes of two closely related lineages of the louse Polyplax serrata with different host specificities.</title>
        <authorList>
            <person name="Martinu J."/>
            <person name="Tarabai H."/>
            <person name="Stefka J."/>
            <person name="Hypsa V."/>
        </authorList>
    </citation>
    <scope>NUCLEOTIDE SEQUENCE [LARGE SCALE GENOMIC DNA]</scope>
    <source>
        <strain evidence="11">HR10_N</strain>
    </source>
</reference>
<keyword evidence="6" id="KW-0648">Protein biosynthesis</keyword>
<feature type="domain" description="Aminoacyl-tRNA synthetase class Ia" evidence="10">
    <location>
        <begin position="99"/>
        <end position="159"/>
    </location>
</feature>
<evidence type="ECO:0000259" key="10">
    <source>
        <dbReference type="Pfam" id="PF00133"/>
    </source>
</evidence>
<dbReference type="EC" id="6.1.1.9" evidence="2"/>
<dbReference type="AlphaFoldDB" id="A0AAN8RVZ7"/>
<dbReference type="GO" id="GO:0004832">
    <property type="term" value="F:valine-tRNA ligase activity"/>
    <property type="evidence" value="ECO:0007669"/>
    <property type="project" value="UniProtKB-EC"/>
</dbReference>
<evidence type="ECO:0000313" key="11">
    <source>
        <dbReference type="EMBL" id="KAK6628733.1"/>
    </source>
</evidence>
<evidence type="ECO:0000256" key="8">
    <source>
        <dbReference type="ARBA" id="ARBA00029936"/>
    </source>
</evidence>
<evidence type="ECO:0000256" key="7">
    <source>
        <dbReference type="ARBA" id="ARBA00023146"/>
    </source>
</evidence>
<dbReference type="GO" id="GO:0005524">
    <property type="term" value="F:ATP binding"/>
    <property type="evidence" value="ECO:0007669"/>
    <property type="project" value="UniProtKB-KW"/>
</dbReference>
<dbReference type="PANTHER" id="PTHR11946:SF109">
    <property type="entry name" value="VALINE--TRNA LIGASE"/>
    <property type="match status" value="1"/>
</dbReference>
<comment type="similarity">
    <text evidence="1">Belongs to the class-I aminoacyl-tRNA synthetase family.</text>
</comment>
<evidence type="ECO:0000256" key="3">
    <source>
        <dbReference type="ARBA" id="ARBA00022598"/>
    </source>
</evidence>
<dbReference type="GO" id="GO:0006438">
    <property type="term" value="P:valyl-tRNA aminoacylation"/>
    <property type="evidence" value="ECO:0007669"/>
    <property type="project" value="InterPro"/>
</dbReference>
<evidence type="ECO:0000256" key="1">
    <source>
        <dbReference type="ARBA" id="ARBA00005594"/>
    </source>
</evidence>
<dbReference type="InterPro" id="IPR002300">
    <property type="entry name" value="aa-tRNA-synth_Ia"/>
</dbReference>
<dbReference type="EMBL" id="JAWJWE010000036">
    <property type="protein sequence ID" value="KAK6628733.1"/>
    <property type="molecule type" value="Genomic_DNA"/>
</dbReference>
<evidence type="ECO:0000256" key="5">
    <source>
        <dbReference type="ARBA" id="ARBA00022840"/>
    </source>
</evidence>
<comment type="caution">
    <text evidence="11">The sequence shown here is derived from an EMBL/GenBank/DDBJ whole genome shotgun (WGS) entry which is preliminary data.</text>
</comment>
<feature type="compositionally biased region" description="Basic and acidic residues" evidence="9">
    <location>
        <begin position="46"/>
        <end position="58"/>
    </location>
</feature>
<dbReference type="InterPro" id="IPR014729">
    <property type="entry name" value="Rossmann-like_a/b/a_fold"/>
</dbReference>
<accession>A0AAN8RVZ7</accession>
<name>A0AAN8RVZ7_POLSC</name>
<dbReference type="PROSITE" id="PS00178">
    <property type="entry name" value="AA_TRNA_LIGASE_I"/>
    <property type="match status" value="1"/>
</dbReference>
<keyword evidence="4" id="KW-0547">Nucleotide-binding</keyword>
<proteinExistence type="inferred from homology"/>
<keyword evidence="3 11" id="KW-0436">Ligase</keyword>
<dbReference type="InterPro" id="IPR001412">
    <property type="entry name" value="aa-tRNA-synth_I_CS"/>
</dbReference>
<dbReference type="Gene3D" id="3.40.50.620">
    <property type="entry name" value="HUPs"/>
    <property type="match status" value="1"/>
</dbReference>
<feature type="region of interest" description="Disordered" evidence="9">
    <location>
        <begin position="46"/>
        <end position="86"/>
    </location>
</feature>
<protein>
    <recommendedName>
        <fullName evidence="2">valine--tRNA ligase</fullName>
        <ecNumber evidence="2">6.1.1.9</ecNumber>
    </recommendedName>
    <alternativeName>
        <fullName evidence="8">Valyl-tRNA synthetase</fullName>
    </alternativeName>
</protein>
<keyword evidence="7" id="KW-0030">Aminoacyl-tRNA synthetase</keyword>
<organism evidence="11 12">
    <name type="scientific">Polyplax serrata</name>
    <name type="common">Common mouse louse</name>
    <dbReference type="NCBI Taxonomy" id="468196"/>
    <lineage>
        <taxon>Eukaryota</taxon>
        <taxon>Metazoa</taxon>
        <taxon>Ecdysozoa</taxon>
        <taxon>Arthropoda</taxon>
        <taxon>Hexapoda</taxon>
        <taxon>Insecta</taxon>
        <taxon>Pterygota</taxon>
        <taxon>Neoptera</taxon>
        <taxon>Paraneoptera</taxon>
        <taxon>Psocodea</taxon>
        <taxon>Troctomorpha</taxon>
        <taxon>Phthiraptera</taxon>
        <taxon>Anoplura</taxon>
        <taxon>Polyplacidae</taxon>
        <taxon>Polyplax</taxon>
    </lineage>
</organism>
<sequence>MTVELASTEAADKNNSSGDGQPKTAKQLEKEAKKLAKLEKLKQKQEKLASIASKDKSQKKPKAKKESAVYSVPTPEGEKKDTSFPLPDAYSPQYVEAAWYSWWEKNGFFKPEYGRSNISENNEKGKFVMVIPPPNVTGSLHLGHALTNSVEDCLTRWQKDSFETE</sequence>
<dbReference type="Proteomes" id="UP001372834">
    <property type="component" value="Unassembled WGS sequence"/>
</dbReference>
<dbReference type="InterPro" id="IPR002303">
    <property type="entry name" value="Valyl-tRNA_ligase"/>
</dbReference>
<keyword evidence="5" id="KW-0067">ATP-binding</keyword>